<feature type="region of interest" description="Disordered" evidence="10">
    <location>
        <begin position="1"/>
        <end position="39"/>
    </location>
</feature>
<dbReference type="GO" id="GO:0009986">
    <property type="term" value="C:cell surface"/>
    <property type="evidence" value="ECO:0000318"/>
    <property type="project" value="GO_Central"/>
</dbReference>
<dbReference type="GO" id="GO:0005886">
    <property type="term" value="C:plasma membrane"/>
    <property type="evidence" value="ECO:0000318"/>
    <property type="project" value="GO_Central"/>
</dbReference>
<evidence type="ECO:0000256" key="7">
    <source>
        <dbReference type="ARBA" id="ARBA00023170"/>
    </source>
</evidence>
<dbReference type="eggNOG" id="ENOG502RBEC">
    <property type="taxonomic scope" value="Eukaryota"/>
</dbReference>
<comment type="subcellular location">
    <subcellularLocation>
        <location evidence="1">Membrane</location>
    </subcellularLocation>
</comment>
<dbReference type="EMBL" id="AACZ04065682">
    <property type="status" value="NOT_ANNOTATED_CDS"/>
    <property type="molecule type" value="Genomic_DNA"/>
</dbReference>
<keyword evidence="11" id="KW-1133">Transmembrane helix</keyword>
<comment type="caution">
    <text evidence="9">Lacks conserved residue(s) required for the propagation of feature annotation.</text>
</comment>
<dbReference type="PANTHER" id="PTHR46330:SF13">
    <property type="entry name" value="TUMOR NECROSIS FACTOR RECEPTOR SUPERFAMILY MEMBER 10C"/>
    <property type="match status" value="1"/>
</dbReference>
<dbReference type="Ensembl" id="ENSPTRT00000037197.3">
    <property type="protein sequence ID" value="ENSPTRP00000034376.2"/>
    <property type="gene ID" value="ENSPTRG00000020072.5"/>
</dbReference>
<keyword evidence="4" id="KW-0677">Repeat</keyword>
<feature type="disulfide bond" evidence="9">
    <location>
        <begin position="128"/>
        <end position="141"/>
    </location>
</feature>
<evidence type="ECO:0000256" key="2">
    <source>
        <dbReference type="ARBA" id="ARBA00022703"/>
    </source>
</evidence>
<evidence type="ECO:0000256" key="9">
    <source>
        <dbReference type="PROSITE-ProRule" id="PRU00206"/>
    </source>
</evidence>
<dbReference type="SMART" id="SM00208">
    <property type="entry name" value="TNFR"/>
    <property type="match status" value="2"/>
</dbReference>
<evidence type="ECO:0000256" key="5">
    <source>
        <dbReference type="ARBA" id="ARBA00023136"/>
    </source>
</evidence>
<gene>
    <name evidence="13 15" type="primary">TNFRSF10C</name>
</gene>
<dbReference type="PROSITE" id="PS00652">
    <property type="entry name" value="TNFR_NGFR_1"/>
    <property type="match status" value="1"/>
</dbReference>
<dbReference type="HOGENOM" id="CLU_930534_0_0_1"/>
<dbReference type="Proteomes" id="UP000002277">
    <property type="component" value="Chromosome 8"/>
</dbReference>
<dbReference type="AlphaFoldDB" id="H2QVV9"/>
<dbReference type="FunCoup" id="H2QVV9">
    <property type="interactions" value="281"/>
</dbReference>
<evidence type="ECO:0000313" key="14">
    <source>
        <dbReference type="Proteomes" id="UP000002277"/>
    </source>
</evidence>
<keyword evidence="6 9" id="KW-1015">Disulfide bond</keyword>
<evidence type="ECO:0000256" key="11">
    <source>
        <dbReference type="SAM" id="Phobius"/>
    </source>
</evidence>
<dbReference type="Bgee" id="ENSPTRG00000020072">
    <property type="expression patterns" value="Expressed in bone marrow and 11 other cell types or tissues"/>
</dbReference>
<sequence>MQGVKERFLPLGNSGDRAPRPPDGRGRVRPRTQDGVGNHTVARIPNTLKFVVVIVAVLLPVLAYSATTARQEEVPQQTVAPQQQRHSFEGEECPAGSHRSEHTGACNLCTEGVDYTNASNNEPSCFPCTVCKSDQKHKSSCTMTRDTVCQCKEGTFRNENSPEMCRKCSRCPSGEVQVSNCTSWDDIQCVEEFGASATVETPAAEETMNTSPGTPAPAAEETMNTSPGTPAPAAEETMNTSPGTPAPAAEETMNTSPGTPAPAAEEKMTTSPGTPASSHYLSCTIVGIIVLIVLLIVFV</sequence>
<dbReference type="VGNC" id="VGNC:50321">
    <property type="gene designation" value="TNFRSF10C"/>
</dbReference>
<feature type="disulfide bond" evidence="9">
    <location>
        <begin position="168"/>
        <end position="181"/>
    </location>
</feature>
<dbReference type="KEGG" id="ptr:472713"/>
<feature type="domain" description="TNFR-Cys" evidence="12">
    <location>
        <begin position="150"/>
        <end position="189"/>
    </location>
</feature>
<reference evidence="13" key="3">
    <citation type="submission" date="2025-09" db="UniProtKB">
        <authorList>
            <consortium name="Ensembl"/>
        </authorList>
    </citation>
    <scope>IDENTIFICATION</scope>
</reference>
<evidence type="ECO:0000256" key="8">
    <source>
        <dbReference type="ARBA" id="ARBA00023180"/>
    </source>
</evidence>
<feature type="disulfide bond" evidence="9">
    <location>
        <begin position="171"/>
        <end position="189"/>
    </location>
</feature>
<dbReference type="InParanoid" id="H2QVV9"/>
<reference evidence="13" key="2">
    <citation type="submission" date="2025-08" db="UniProtKB">
        <authorList>
            <consortium name="Ensembl"/>
        </authorList>
    </citation>
    <scope>IDENTIFICATION</scope>
</reference>
<dbReference type="Gene3D" id="2.10.50.10">
    <property type="entry name" value="Tumor Necrosis Factor Receptor, subunit A, domain 2"/>
    <property type="match status" value="3"/>
</dbReference>
<keyword evidence="8" id="KW-0325">Glycoprotein</keyword>
<dbReference type="GeneID" id="472713"/>
<keyword evidence="2" id="KW-0053">Apoptosis</keyword>
<evidence type="ECO:0000313" key="15">
    <source>
        <dbReference type="VGNC" id="VGNC:50321"/>
    </source>
</evidence>
<keyword evidence="3" id="KW-0732">Signal</keyword>
<dbReference type="CDD" id="cd10580">
    <property type="entry name" value="TNFRSF10"/>
    <property type="match status" value="1"/>
</dbReference>
<keyword evidence="14" id="KW-1185">Reference proteome</keyword>
<feature type="compositionally biased region" description="Basic and acidic residues" evidence="10">
    <location>
        <begin position="17"/>
        <end position="26"/>
    </location>
</feature>
<organism evidence="13 14">
    <name type="scientific">Pan troglodytes</name>
    <name type="common">Chimpanzee</name>
    <dbReference type="NCBI Taxonomy" id="9598"/>
    <lineage>
        <taxon>Eukaryota</taxon>
        <taxon>Metazoa</taxon>
        <taxon>Chordata</taxon>
        <taxon>Craniata</taxon>
        <taxon>Vertebrata</taxon>
        <taxon>Euteleostomi</taxon>
        <taxon>Mammalia</taxon>
        <taxon>Eutheria</taxon>
        <taxon>Euarchontoglires</taxon>
        <taxon>Primates</taxon>
        <taxon>Haplorrhini</taxon>
        <taxon>Catarrhini</taxon>
        <taxon>Hominidae</taxon>
        <taxon>Pan</taxon>
    </lineage>
</organism>
<accession>H2QVV9</accession>
<dbReference type="PANTHER" id="PTHR46330">
    <property type="entry name" value="TUMOR NECROSIS FACTOR RECEPTOR SUPERFAMILY MEMBER 10B"/>
    <property type="match status" value="1"/>
</dbReference>
<feature type="repeat" description="TNFR-Cys" evidence="9">
    <location>
        <begin position="108"/>
        <end position="149"/>
    </location>
</feature>
<dbReference type="GO" id="GO:0036462">
    <property type="term" value="P:TRAIL-activated apoptotic signaling pathway"/>
    <property type="evidence" value="ECO:0000318"/>
    <property type="project" value="GO_Central"/>
</dbReference>
<name>H2QVV9_PANTR</name>
<dbReference type="InterPro" id="IPR052491">
    <property type="entry name" value="TNFRSF10"/>
</dbReference>
<feature type="region of interest" description="Disordered" evidence="10">
    <location>
        <begin position="200"/>
        <end position="276"/>
    </location>
</feature>
<dbReference type="SUPFAM" id="SSF57586">
    <property type="entry name" value="TNF receptor-like"/>
    <property type="match status" value="3"/>
</dbReference>
<protein>
    <submittedName>
        <fullName evidence="13">TNF receptor superfamily member 10c</fullName>
    </submittedName>
</protein>
<keyword evidence="11" id="KW-0812">Transmembrane</keyword>
<dbReference type="PRINTS" id="PR01956">
    <property type="entry name" value="TNFACTORR10"/>
</dbReference>
<dbReference type="PROSITE" id="PS50050">
    <property type="entry name" value="TNFR_NGFR_2"/>
    <property type="match status" value="2"/>
</dbReference>
<dbReference type="GO" id="GO:0045569">
    <property type="term" value="F:TRAIL binding"/>
    <property type="evidence" value="ECO:0007669"/>
    <property type="project" value="InterPro"/>
</dbReference>
<keyword evidence="7" id="KW-0675">Receptor</keyword>
<evidence type="ECO:0000256" key="3">
    <source>
        <dbReference type="ARBA" id="ARBA00022729"/>
    </source>
</evidence>
<dbReference type="InterPro" id="IPR034024">
    <property type="entry name" value="TNFRSF10_N"/>
</dbReference>
<evidence type="ECO:0000256" key="6">
    <source>
        <dbReference type="ARBA" id="ARBA00023157"/>
    </source>
</evidence>
<feature type="domain" description="TNFR-Cys" evidence="12">
    <location>
        <begin position="108"/>
        <end position="149"/>
    </location>
</feature>
<evidence type="ECO:0000256" key="10">
    <source>
        <dbReference type="SAM" id="MobiDB-lite"/>
    </source>
</evidence>
<dbReference type="InterPro" id="IPR020465">
    <property type="entry name" value="TNFR_10"/>
</dbReference>
<reference evidence="13 14" key="1">
    <citation type="journal article" date="2005" name="Nature">
        <title>Initial sequence of the chimpanzee genome and comparison with the human genome.</title>
        <authorList>
            <consortium name="Chimpanzee sequencing and analysis consortium"/>
        </authorList>
    </citation>
    <scope>NUCLEOTIDE SEQUENCE [LARGE SCALE GENOMIC DNA]</scope>
</reference>
<evidence type="ECO:0000256" key="4">
    <source>
        <dbReference type="ARBA" id="ARBA00022737"/>
    </source>
</evidence>
<dbReference type="PaxDb" id="9598-ENSPTRP00000034376"/>
<evidence type="ECO:0000313" key="13">
    <source>
        <dbReference type="Ensembl" id="ENSPTRP00000034376.2"/>
    </source>
</evidence>
<evidence type="ECO:0000259" key="12">
    <source>
        <dbReference type="PROSITE" id="PS50050"/>
    </source>
</evidence>
<dbReference type="FunFam" id="2.10.50.10:FF:000004">
    <property type="entry name" value="Tumor necrosis factor receptor superfamily member 6"/>
    <property type="match status" value="1"/>
</dbReference>
<feature type="repeat" description="TNFR-Cys" evidence="9">
    <location>
        <begin position="150"/>
        <end position="189"/>
    </location>
</feature>
<dbReference type="GO" id="GO:0043065">
    <property type="term" value="P:positive regulation of apoptotic process"/>
    <property type="evidence" value="ECO:0000318"/>
    <property type="project" value="GO_Central"/>
</dbReference>
<dbReference type="Pfam" id="PF00020">
    <property type="entry name" value="TNFR_c6"/>
    <property type="match status" value="2"/>
</dbReference>
<dbReference type="OMA" id="SSCTMTR"/>
<keyword evidence="5 11" id="KW-0472">Membrane</keyword>
<dbReference type="GO" id="GO:0004888">
    <property type="term" value="F:transmembrane signaling receptor activity"/>
    <property type="evidence" value="ECO:0007669"/>
    <property type="project" value="UniProtKB-ARBA"/>
</dbReference>
<feature type="transmembrane region" description="Helical" evidence="11">
    <location>
        <begin position="279"/>
        <end position="298"/>
    </location>
</feature>
<evidence type="ECO:0000256" key="1">
    <source>
        <dbReference type="ARBA" id="ARBA00004370"/>
    </source>
</evidence>
<dbReference type="CTD" id="8794"/>
<proteinExistence type="predicted"/>
<feature type="disulfide bond" evidence="9">
    <location>
        <begin position="131"/>
        <end position="149"/>
    </location>
</feature>
<dbReference type="InterPro" id="IPR001368">
    <property type="entry name" value="TNFR/NGFR_Cys_rich_reg"/>
</dbReference>
<dbReference type="GeneTree" id="ENSGT00940000165140"/>